<dbReference type="InterPro" id="IPR001296">
    <property type="entry name" value="Glyco_trans_1"/>
</dbReference>
<dbReference type="PANTHER" id="PTHR46401:SF2">
    <property type="entry name" value="GLYCOSYLTRANSFERASE WBBK-RELATED"/>
    <property type="match status" value="1"/>
</dbReference>
<reference evidence="3" key="1">
    <citation type="journal article" date="2014" name="Front. Microbiol.">
        <title>High frequency of phylogenetically diverse reductive dehalogenase-homologous genes in deep subseafloor sedimentary metagenomes.</title>
        <authorList>
            <person name="Kawai M."/>
            <person name="Futagami T."/>
            <person name="Toyoda A."/>
            <person name="Takaki Y."/>
            <person name="Nishi S."/>
            <person name="Hori S."/>
            <person name="Arai W."/>
            <person name="Tsubouchi T."/>
            <person name="Morono Y."/>
            <person name="Uchiyama I."/>
            <person name="Ito T."/>
            <person name="Fujiyama A."/>
            <person name="Inagaki F."/>
            <person name="Takami H."/>
        </authorList>
    </citation>
    <scope>NUCLEOTIDE SEQUENCE</scope>
    <source>
        <strain evidence="3">Expedition CK06-06</strain>
    </source>
</reference>
<feature type="non-terminal residue" evidence="3">
    <location>
        <position position="1"/>
    </location>
</feature>
<dbReference type="GO" id="GO:0016757">
    <property type="term" value="F:glycosyltransferase activity"/>
    <property type="evidence" value="ECO:0007669"/>
    <property type="project" value="InterPro"/>
</dbReference>
<keyword evidence="1" id="KW-0808">Transferase</keyword>
<evidence type="ECO:0000313" key="3">
    <source>
        <dbReference type="EMBL" id="GAG98589.1"/>
    </source>
</evidence>
<dbReference type="Gene3D" id="3.40.50.2000">
    <property type="entry name" value="Glycogen Phosphorylase B"/>
    <property type="match status" value="1"/>
</dbReference>
<feature type="domain" description="Glycosyl transferase family 1" evidence="2">
    <location>
        <begin position="64"/>
        <end position="205"/>
    </location>
</feature>
<gene>
    <name evidence="3" type="ORF">S01H4_47363</name>
</gene>
<name>X1BS85_9ZZZZ</name>
<protein>
    <recommendedName>
        <fullName evidence="2">Glycosyl transferase family 1 domain-containing protein</fullName>
    </recommendedName>
</protein>
<sequence>APFVKTPTAITVHDPLQDFNKYVLDQTKAIKNIHLISISNSQRKPNPNLKYAGTVYNGINIAKFKFNEKPEDFFVAVGRFVPEKGIDIAVQVAKKAKIKLKIAGGPDKGPHFEKKIKPYLNKNIEYLGMINYYQMGELYKRAKGLLYPLRWEEPFGLVLIESMACGTPVIAFNRGSMSEIIKDGKTGFIVKNFNGMVGAVKKIDQIDRRECRKRVEEEFSIEKMVDGYEKVYYDILRKKS</sequence>
<dbReference type="SUPFAM" id="SSF53756">
    <property type="entry name" value="UDP-Glycosyltransferase/glycogen phosphorylase"/>
    <property type="match status" value="1"/>
</dbReference>
<comment type="caution">
    <text evidence="3">The sequence shown here is derived from an EMBL/GenBank/DDBJ whole genome shotgun (WGS) entry which is preliminary data.</text>
</comment>
<dbReference type="AlphaFoldDB" id="X1BS85"/>
<evidence type="ECO:0000259" key="2">
    <source>
        <dbReference type="Pfam" id="PF00534"/>
    </source>
</evidence>
<dbReference type="Pfam" id="PF00534">
    <property type="entry name" value="Glycos_transf_1"/>
    <property type="match status" value="1"/>
</dbReference>
<dbReference type="EMBL" id="BART01026579">
    <property type="protein sequence ID" value="GAG98589.1"/>
    <property type="molecule type" value="Genomic_DNA"/>
</dbReference>
<accession>X1BS85</accession>
<evidence type="ECO:0000256" key="1">
    <source>
        <dbReference type="ARBA" id="ARBA00022679"/>
    </source>
</evidence>
<organism evidence="3">
    <name type="scientific">marine sediment metagenome</name>
    <dbReference type="NCBI Taxonomy" id="412755"/>
    <lineage>
        <taxon>unclassified sequences</taxon>
        <taxon>metagenomes</taxon>
        <taxon>ecological metagenomes</taxon>
    </lineage>
</organism>
<dbReference type="GO" id="GO:0009103">
    <property type="term" value="P:lipopolysaccharide biosynthetic process"/>
    <property type="evidence" value="ECO:0007669"/>
    <property type="project" value="TreeGrafter"/>
</dbReference>
<dbReference type="PANTHER" id="PTHR46401">
    <property type="entry name" value="GLYCOSYLTRANSFERASE WBBK-RELATED"/>
    <property type="match status" value="1"/>
</dbReference>
<proteinExistence type="predicted"/>